<dbReference type="Proteomes" id="UP000092582">
    <property type="component" value="Plasmid pP27867_2"/>
</dbReference>
<dbReference type="KEGG" id="cart:PA27867_3981"/>
<dbReference type="PATRIC" id="fig|670052.7.peg.4091"/>
<keyword evidence="2" id="KW-1003">Cell membrane</keyword>
<feature type="transmembrane region" description="Helical" evidence="6">
    <location>
        <begin position="258"/>
        <end position="276"/>
    </location>
</feature>
<feature type="transmembrane region" description="Helical" evidence="6">
    <location>
        <begin position="178"/>
        <end position="198"/>
    </location>
</feature>
<feature type="transmembrane region" description="Helical" evidence="6">
    <location>
        <begin position="111"/>
        <end position="132"/>
    </location>
</feature>
<feature type="transmembrane region" description="Helical" evidence="6">
    <location>
        <begin position="28"/>
        <end position="49"/>
    </location>
</feature>
<comment type="subcellular location">
    <subcellularLocation>
        <location evidence="1">Cell membrane</location>
        <topology evidence="1">Multi-pass membrane protein</topology>
    </subcellularLocation>
</comment>
<reference evidence="7 8" key="1">
    <citation type="submission" date="2016-06" db="EMBL/GenBank/DDBJ databases">
        <title>Genome sequencing of Cryobacterium arcticum PAMC 27867.</title>
        <authorList>
            <person name="Lee J."/>
            <person name="Kim O.-S."/>
        </authorList>
    </citation>
    <scope>NUCLEOTIDE SEQUENCE [LARGE SCALE GENOMIC DNA]</scope>
    <source>
        <strain evidence="7 8">PAMC 27867</strain>
        <plasmid evidence="8">pp27867_2</plasmid>
    </source>
</reference>
<dbReference type="GO" id="GO:0005886">
    <property type="term" value="C:plasma membrane"/>
    <property type="evidence" value="ECO:0007669"/>
    <property type="project" value="UniProtKB-SubCell"/>
</dbReference>
<name>A0A1B1BQJ0_9MICO</name>
<evidence type="ECO:0000313" key="7">
    <source>
        <dbReference type="EMBL" id="ANP74887.1"/>
    </source>
</evidence>
<geneLocation type="plasmid" evidence="8">
    <name>pp27867_2</name>
</geneLocation>
<feature type="transmembrane region" description="Helical" evidence="6">
    <location>
        <begin position="308"/>
        <end position="324"/>
    </location>
</feature>
<dbReference type="Pfam" id="PF02653">
    <property type="entry name" value="BPD_transp_2"/>
    <property type="match status" value="1"/>
</dbReference>
<proteinExistence type="predicted"/>
<feature type="transmembrane region" description="Helical" evidence="6">
    <location>
        <begin position="229"/>
        <end position="246"/>
    </location>
</feature>
<dbReference type="CDD" id="cd06579">
    <property type="entry name" value="TM_PBP1_transp_AraH_like"/>
    <property type="match status" value="1"/>
</dbReference>
<evidence type="ECO:0000256" key="4">
    <source>
        <dbReference type="ARBA" id="ARBA00022989"/>
    </source>
</evidence>
<evidence type="ECO:0000256" key="1">
    <source>
        <dbReference type="ARBA" id="ARBA00004651"/>
    </source>
</evidence>
<evidence type="ECO:0000256" key="5">
    <source>
        <dbReference type="ARBA" id="ARBA00023136"/>
    </source>
</evidence>
<keyword evidence="3 6" id="KW-0812">Transmembrane</keyword>
<evidence type="ECO:0000256" key="2">
    <source>
        <dbReference type="ARBA" id="ARBA00022475"/>
    </source>
</evidence>
<dbReference type="EMBL" id="CP016284">
    <property type="protein sequence ID" value="ANP74887.1"/>
    <property type="molecule type" value="Genomic_DNA"/>
</dbReference>
<keyword evidence="7" id="KW-0614">Plasmid</keyword>
<sequence length="359" mass="36298">MTQRVTQAPPDSPDLTRSAVARSRASRILAASGMLPALIVLILIGTALSPSFLTATNFSNVLRLGAVIGLLAIGQTLVILSGGGGIDLSVAAVAAASAIVGAQYQGYGLPAMIVASLVAGGFFGLINGLGVALAGLQPFIVTLATMTIARGVGFELTNAQPLYLSAPGLETLSRGAPLGIPVPIIILGLAVIVGQILLSRTTFGRSLYAVGGNEEAAFGAGINVRAYRIGVYVISGLLAALAGIIGEAQLNTADPNFANGYELSAIAAVVVGGALLSGGKGTIVGTLIGVVIMALVSNLLNLLNVNPWTNLMVTGLIIVVVVALNRPRGTRTRKSAVLSTLPLFGAFLLGAIILYGILK</sequence>
<evidence type="ECO:0000313" key="8">
    <source>
        <dbReference type="Proteomes" id="UP000092582"/>
    </source>
</evidence>
<dbReference type="OrthoDB" id="5193167at2"/>
<gene>
    <name evidence="7" type="ORF">PA27867_3981</name>
</gene>
<protein>
    <submittedName>
        <fullName evidence="7">Ribose ABC transporter permease</fullName>
    </submittedName>
</protein>
<feature type="transmembrane region" description="Helical" evidence="6">
    <location>
        <begin position="283"/>
        <end position="302"/>
    </location>
</feature>
<accession>A0A1B1BQJ0</accession>
<keyword evidence="8" id="KW-1185">Reference proteome</keyword>
<feature type="transmembrane region" description="Helical" evidence="6">
    <location>
        <begin position="336"/>
        <end position="358"/>
    </location>
</feature>
<feature type="transmembrane region" description="Helical" evidence="6">
    <location>
        <begin position="61"/>
        <end position="81"/>
    </location>
</feature>
<keyword evidence="5 6" id="KW-0472">Membrane</keyword>
<keyword evidence="4 6" id="KW-1133">Transmembrane helix</keyword>
<dbReference type="AlphaFoldDB" id="A0A1B1BQJ0"/>
<evidence type="ECO:0000256" key="3">
    <source>
        <dbReference type="ARBA" id="ARBA00022692"/>
    </source>
</evidence>
<evidence type="ECO:0000256" key="6">
    <source>
        <dbReference type="SAM" id="Phobius"/>
    </source>
</evidence>
<dbReference type="InterPro" id="IPR001851">
    <property type="entry name" value="ABC_transp_permease"/>
</dbReference>
<dbReference type="PANTHER" id="PTHR32196">
    <property type="entry name" value="ABC TRANSPORTER PERMEASE PROTEIN YPHD-RELATED-RELATED"/>
    <property type="match status" value="1"/>
</dbReference>
<dbReference type="GO" id="GO:0022857">
    <property type="term" value="F:transmembrane transporter activity"/>
    <property type="evidence" value="ECO:0007669"/>
    <property type="project" value="InterPro"/>
</dbReference>
<dbReference type="PANTHER" id="PTHR32196:SF72">
    <property type="entry name" value="RIBOSE IMPORT PERMEASE PROTEIN RBSC"/>
    <property type="match status" value="1"/>
</dbReference>
<organism evidence="7 8">
    <name type="scientific">Cryobacterium arcticum</name>
    <dbReference type="NCBI Taxonomy" id="670052"/>
    <lineage>
        <taxon>Bacteria</taxon>
        <taxon>Bacillati</taxon>
        <taxon>Actinomycetota</taxon>
        <taxon>Actinomycetes</taxon>
        <taxon>Micrococcales</taxon>
        <taxon>Microbacteriaceae</taxon>
        <taxon>Cryobacterium</taxon>
    </lineage>
</organism>